<dbReference type="Proteomes" id="UP000630528">
    <property type="component" value="Unassembled WGS sequence"/>
</dbReference>
<evidence type="ECO:0000313" key="3">
    <source>
        <dbReference type="Proteomes" id="UP000630528"/>
    </source>
</evidence>
<protein>
    <submittedName>
        <fullName evidence="2">Uncharacterized protein</fullName>
    </submittedName>
</protein>
<reference evidence="2" key="2">
    <citation type="submission" date="2021-01" db="EMBL/GenBank/DDBJ databases">
        <authorList>
            <person name="Kang M."/>
        </authorList>
    </citation>
    <scope>NUCLEOTIDE SEQUENCE</scope>
    <source>
        <strain evidence="2">KACC 17527</strain>
    </source>
</reference>
<proteinExistence type="predicted"/>
<sequence length="109" mass="11857">MSYVAHFNETRTPPQQRSSLLWVALGALAAGQLFAFWLVCSQQVRNAQARHDEAVVQQMALSDCLQYIPASTIASCSARNRHDAGVSPDQASTDTAALTSAMPVNFSFR</sequence>
<dbReference type="AlphaFoldDB" id="A0A934TX24"/>
<gene>
    <name evidence="2" type="ORF">JJB11_22970</name>
</gene>
<feature type="transmembrane region" description="Helical" evidence="1">
    <location>
        <begin position="20"/>
        <end position="40"/>
    </location>
</feature>
<dbReference type="RefSeq" id="WP_201177052.1">
    <property type="nucleotide sequence ID" value="NZ_JAEPWM010000013.1"/>
</dbReference>
<evidence type="ECO:0000313" key="2">
    <source>
        <dbReference type="EMBL" id="MBK6008970.1"/>
    </source>
</evidence>
<keyword evidence="3" id="KW-1185">Reference proteome</keyword>
<keyword evidence="1" id="KW-0472">Membrane</keyword>
<reference evidence="2" key="1">
    <citation type="journal article" date="2012" name="J. Microbiol. Biotechnol.">
        <title>Ramlibacter ginsenosidimutans sp. nov., with ginsenoside-converting activity.</title>
        <authorList>
            <person name="Wang L."/>
            <person name="An D.S."/>
            <person name="Kim S.G."/>
            <person name="Jin F.X."/>
            <person name="Kim S.C."/>
            <person name="Lee S.T."/>
            <person name="Im W.T."/>
        </authorList>
    </citation>
    <scope>NUCLEOTIDE SEQUENCE</scope>
    <source>
        <strain evidence="2">KACC 17527</strain>
    </source>
</reference>
<name>A0A934TX24_9BURK</name>
<organism evidence="2 3">
    <name type="scientific">Ramlibacter ginsenosidimutans</name>
    <dbReference type="NCBI Taxonomy" id="502333"/>
    <lineage>
        <taxon>Bacteria</taxon>
        <taxon>Pseudomonadati</taxon>
        <taxon>Pseudomonadota</taxon>
        <taxon>Betaproteobacteria</taxon>
        <taxon>Burkholderiales</taxon>
        <taxon>Comamonadaceae</taxon>
        <taxon>Ramlibacter</taxon>
    </lineage>
</organism>
<evidence type="ECO:0000256" key="1">
    <source>
        <dbReference type="SAM" id="Phobius"/>
    </source>
</evidence>
<keyword evidence="1" id="KW-1133">Transmembrane helix</keyword>
<comment type="caution">
    <text evidence="2">The sequence shown here is derived from an EMBL/GenBank/DDBJ whole genome shotgun (WGS) entry which is preliminary data.</text>
</comment>
<dbReference type="EMBL" id="JAEPWM010000013">
    <property type="protein sequence ID" value="MBK6008970.1"/>
    <property type="molecule type" value="Genomic_DNA"/>
</dbReference>
<accession>A0A934TX24</accession>
<keyword evidence="1" id="KW-0812">Transmembrane</keyword>